<evidence type="ECO:0000256" key="1">
    <source>
        <dbReference type="ARBA" id="ARBA00004401"/>
    </source>
</evidence>
<organism evidence="11 12">
    <name type="scientific">Teredinibacter turnerae (strain ATCC 39867 / T7901)</name>
    <dbReference type="NCBI Taxonomy" id="377629"/>
    <lineage>
        <taxon>Bacteria</taxon>
        <taxon>Pseudomonadati</taxon>
        <taxon>Pseudomonadota</taxon>
        <taxon>Gammaproteobacteria</taxon>
        <taxon>Cellvibrionales</taxon>
        <taxon>Cellvibrionaceae</taxon>
        <taxon>Teredinibacter</taxon>
    </lineage>
</organism>
<dbReference type="InterPro" id="IPR011990">
    <property type="entry name" value="TPR-like_helical_dom_sf"/>
</dbReference>
<dbReference type="PANTHER" id="PTHR38035">
    <property type="entry name" value="UPF0070 PROTEIN YFGM"/>
    <property type="match status" value="1"/>
</dbReference>
<dbReference type="SUPFAM" id="SSF48452">
    <property type="entry name" value="TPR-like"/>
    <property type="match status" value="1"/>
</dbReference>
<evidence type="ECO:0000256" key="9">
    <source>
        <dbReference type="SAM" id="Phobius"/>
    </source>
</evidence>
<dbReference type="PIRSF" id="PIRSF006170">
    <property type="entry name" value="YfgM"/>
    <property type="match status" value="1"/>
</dbReference>
<keyword evidence="5 9" id="KW-0472">Membrane</keyword>
<dbReference type="GO" id="GO:0044877">
    <property type="term" value="F:protein-containing complex binding"/>
    <property type="evidence" value="ECO:0007669"/>
    <property type="project" value="InterPro"/>
</dbReference>
<keyword evidence="2" id="KW-1003">Cell membrane</keyword>
<dbReference type="eggNOG" id="COG2976">
    <property type="taxonomic scope" value="Bacteria"/>
</dbReference>
<sequence length="234" mass="24987">MADHLSEEEQVEAIKRWWNENWVSVVLPIILALGGYLGWNSWQDHKQGKAEQASDLYQQLAMAAEVAPGETLSEEQRAAIDESANVIIDAHGGTLYADMANLLLAKIQVEGGQLDAAAARLQAVVDNGADEAIQQVAKARLARVMSAKGDHSAALSMVAQTDSQSFKALFAEIRGDVYSAQGKLAEANTEYQAALDTLLPSEFNRRSLIQLKLDAVAVPGTSDSVPAAGVEGDA</sequence>
<evidence type="ECO:0000259" key="10">
    <source>
        <dbReference type="Pfam" id="PF09976"/>
    </source>
</evidence>
<name>C5BLV8_TERTT</name>
<protein>
    <recommendedName>
        <fullName evidence="8">Ancillary SecYEG translocon subunit</fullName>
    </recommendedName>
</protein>
<evidence type="ECO:0000256" key="5">
    <source>
        <dbReference type="ARBA" id="ARBA00023136"/>
    </source>
</evidence>
<evidence type="ECO:0000256" key="2">
    <source>
        <dbReference type="ARBA" id="ARBA00022475"/>
    </source>
</evidence>
<keyword evidence="3 9" id="KW-0812">Transmembrane</keyword>
<dbReference type="Proteomes" id="UP000009080">
    <property type="component" value="Chromosome"/>
</dbReference>
<keyword evidence="12" id="KW-1185">Reference proteome</keyword>
<feature type="transmembrane region" description="Helical" evidence="9">
    <location>
        <begin position="22"/>
        <end position="39"/>
    </location>
</feature>
<comment type="similarity">
    <text evidence="7">Belongs to the YfgM family.</text>
</comment>
<accession>C5BLV8</accession>
<dbReference type="OrthoDB" id="9789675at2"/>
<feature type="domain" description="Ancillary SecYEG translocon subunit/Cell division coordinator CpoB TPR" evidence="10">
    <location>
        <begin position="15"/>
        <end position="217"/>
    </location>
</feature>
<dbReference type="PANTHER" id="PTHR38035:SF1">
    <property type="entry name" value="ANCILLARY SECYEG TRANSLOCON SUBUNIT"/>
    <property type="match status" value="1"/>
</dbReference>
<dbReference type="STRING" id="377629.TERTU_2632"/>
<evidence type="ECO:0000313" key="12">
    <source>
        <dbReference type="Proteomes" id="UP000009080"/>
    </source>
</evidence>
<reference evidence="11 12" key="1">
    <citation type="journal article" date="2009" name="PLoS ONE">
        <title>The complete genome of Teredinibacter turnerae T7901: an intracellular endosymbiont of marine wood-boring bivalves (shipworms).</title>
        <authorList>
            <person name="Yang J.C."/>
            <person name="Madupu R."/>
            <person name="Durkin A.S."/>
            <person name="Ekborg N.A."/>
            <person name="Pedamallu C.S."/>
            <person name="Hostetler J.B."/>
            <person name="Radune D."/>
            <person name="Toms B.S."/>
            <person name="Henrissat B."/>
            <person name="Coutinho P.M."/>
            <person name="Schwarz S."/>
            <person name="Field L."/>
            <person name="Trindade-Silva A.E."/>
            <person name="Soares C.A.G."/>
            <person name="Elshahawi S."/>
            <person name="Hanora A."/>
            <person name="Schmidt E.W."/>
            <person name="Haygood M.G."/>
            <person name="Posfai J."/>
            <person name="Benner J."/>
            <person name="Madinger C."/>
            <person name="Nove J."/>
            <person name="Anton B."/>
            <person name="Chaudhary K."/>
            <person name="Foster J."/>
            <person name="Holman A."/>
            <person name="Kumar S."/>
            <person name="Lessard P.A."/>
            <person name="Luyten Y.A."/>
            <person name="Slatko B."/>
            <person name="Wood N."/>
            <person name="Wu B."/>
            <person name="Teplitski M."/>
            <person name="Mougous J.D."/>
            <person name="Ward N."/>
            <person name="Eisen J.A."/>
            <person name="Badger J.H."/>
            <person name="Distel D.L."/>
        </authorList>
    </citation>
    <scope>NUCLEOTIDE SEQUENCE [LARGE SCALE GENOMIC DNA]</scope>
    <source>
        <strain evidence="12">ATCC 39867 / T7901</strain>
    </source>
</reference>
<proteinExistence type="inferred from homology"/>
<evidence type="ECO:0000256" key="4">
    <source>
        <dbReference type="ARBA" id="ARBA00022989"/>
    </source>
</evidence>
<dbReference type="Gene3D" id="1.25.40.10">
    <property type="entry name" value="Tetratricopeptide repeat domain"/>
    <property type="match status" value="1"/>
</dbReference>
<dbReference type="KEGG" id="ttu:TERTU_2632"/>
<dbReference type="AlphaFoldDB" id="C5BLV8"/>
<evidence type="ECO:0000256" key="7">
    <source>
        <dbReference type="ARBA" id="ARBA00024197"/>
    </source>
</evidence>
<dbReference type="EMBL" id="CP001614">
    <property type="protein sequence ID" value="ACR13921.1"/>
    <property type="molecule type" value="Genomic_DNA"/>
</dbReference>
<dbReference type="RefSeq" id="WP_015820036.1">
    <property type="nucleotide sequence ID" value="NC_012997.1"/>
</dbReference>
<dbReference type="GO" id="GO:0005886">
    <property type="term" value="C:plasma membrane"/>
    <property type="evidence" value="ECO:0007669"/>
    <property type="project" value="UniProtKB-SubCell"/>
</dbReference>
<comment type="subcellular location">
    <subcellularLocation>
        <location evidence="1">Cell membrane</location>
        <topology evidence="1">Single-pass type II membrane protein</topology>
    </subcellularLocation>
</comment>
<gene>
    <name evidence="11" type="ordered locus">TERTU_2632</name>
</gene>
<evidence type="ECO:0000256" key="8">
    <source>
        <dbReference type="ARBA" id="ARBA00024235"/>
    </source>
</evidence>
<keyword evidence="4 9" id="KW-1133">Transmembrane helix</keyword>
<evidence type="ECO:0000256" key="6">
    <source>
        <dbReference type="ARBA" id="ARBA00023186"/>
    </source>
</evidence>
<keyword evidence="6" id="KW-0143">Chaperone</keyword>
<dbReference type="HOGENOM" id="CLU_084785_1_0_6"/>
<dbReference type="Pfam" id="PF09976">
    <property type="entry name" value="TPR_21"/>
    <property type="match status" value="1"/>
</dbReference>
<evidence type="ECO:0000313" key="11">
    <source>
        <dbReference type="EMBL" id="ACR13921.1"/>
    </source>
</evidence>
<dbReference type="InterPro" id="IPR018704">
    <property type="entry name" value="SecYEG/CpoB_TPR"/>
</dbReference>
<dbReference type="InterPro" id="IPR026039">
    <property type="entry name" value="YfgM"/>
</dbReference>
<evidence type="ECO:0000256" key="3">
    <source>
        <dbReference type="ARBA" id="ARBA00022692"/>
    </source>
</evidence>